<protein>
    <submittedName>
        <fullName evidence="1">Uncharacterized protein</fullName>
    </submittedName>
</protein>
<sequence length="46" mass="5475">MINTGFILKIVDECGERARQRWQAFMKQDSNDKFLDIEEEAAKDKR</sequence>
<dbReference type="EMBL" id="CTRP01000003">
    <property type="protein sequence ID" value="CQR70285.1"/>
    <property type="molecule type" value="Genomic_DNA"/>
</dbReference>
<name>A0A0U1KSP4_9FIRM</name>
<reference evidence="2" key="1">
    <citation type="submission" date="2015-03" db="EMBL/GenBank/DDBJ databases">
        <authorList>
            <person name="Nijsse Bart"/>
        </authorList>
    </citation>
    <scope>NUCLEOTIDE SEQUENCE [LARGE SCALE GENOMIC DNA]</scope>
</reference>
<gene>
    <name evidence="1" type="ORF">SpAn4DRAFT_1254</name>
</gene>
<keyword evidence="2" id="KW-1185">Reference proteome</keyword>
<organism evidence="1 2">
    <name type="scientific">Sporomusa ovata</name>
    <dbReference type="NCBI Taxonomy" id="2378"/>
    <lineage>
        <taxon>Bacteria</taxon>
        <taxon>Bacillati</taxon>
        <taxon>Bacillota</taxon>
        <taxon>Negativicutes</taxon>
        <taxon>Selenomonadales</taxon>
        <taxon>Sporomusaceae</taxon>
        <taxon>Sporomusa</taxon>
    </lineage>
</organism>
<accession>A0A0U1KSP4</accession>
<evidence type="ECO:0000313" key="2">
    <source>
        <dbReference type="Proteomes" id="UP000049855"/>
    </source>
</evidence>
<dbReference type="Proteomes" id="UP000049855">
    <property type="component" value="Unassembled WGS sequence"/>
</dbReference>
<proteinExistence type="predicted"/>
<dbReference type="AlphaFoldDB" id="A0A0U1KSP4"/>
<evidence type="ECO:0000313" key="1">
    <source>
        <dbReference type="EMBL" id="CQR70285.1"/>
    </source>
</evidence>